<protein>
    <recommendedName>
        <fullName evidence="7">2-oxoadipate dioxygenase/decarboxylase</fullName>
        <ecNumber evidence="6">1.13.11.93</ecNumber>
    </recommendedName>
    <alternativeName>
        <fullName evidence="8">2-hydroxyglutarate synthase</fullName>
    </alternativeName>
</protein>
<dbReference type="PANTHER" id="PTHR39479:SF2">
    <property type="entry name" value="2-OXOADIPATE DIOXYGENASE_DECARBOXYLASE"/>
    <property type="match status" value="1"/>
</dbReference>
<dbReference type="OrthoDB" id="8300246at2759"/>
<dbReference type="SMART" id="SM01150">
    <property type="entry name" value="DUF1338"/>
    <property type="match status" value="1"/>
</dbReference>
<accession>A0A9W4K241</accession>
<evidence type="ECO:0000256" key="6">
    <source>
        <dbReference type="ARBA" id="ARBA00035023"/>
    </source>
</evidence>
<evidence type="ECO:0000313" key="10">
    <source>
        <dbReference type="Proteomes" id="UP001154252"/>
    </source>
</evidence>
<dbReference type="EMBL" id="CAJVRC010000835">
    <property type="protein sequence ID" value="CAG8886474.1"/>
    <property type="molecule type" value="Genomic_DNA"/>
</dbReference>
<comment type="similarity">
    <text evidence="5">Belongs to the 2-oxoadipate dioxygenase/decarboxylase family.</text>
</comment>
<name>A0A9W4K241_9EURO</name>
<evidence type="ECO:0000256" key="1">
    <source>
        <dbReference type="ARBA" id="ARBA00001954"/>
    </source>
</evidence>
<keyword evidence="4" id="KW-0408">Iron</keyword>
<gene>
    <name evidence="9" type="ORF">PEGY_LOCUS883</name>
</gene>
<dbReference type="EC" id="1.13.11.93" evidence="6"/>
<dbReference type="GO" id="GO:0051213">
    <property type="term" value="F:dioxygenase activity"/>
    <property type="evidence" value="ECO:0007669"/>
    <property type="project" value="UniProtKB-KW"/>
</dbReference>
<dbReference type="CDD" id="cd16348">
    <property type="entry name" value="VOC_YdcJ_like"/>
    <property type="match status" value="1"/>
</dbReference>
<evidence type="ECO:0000256" key="7">
    <source>
        <dbReference type="ARBA" id="ARBA00035034"/>
    </source>
</evidence>
<evidence type="ECO:0000256" key="3">
    <source>
        <dbReference type="ARBA" id="ARBA00023002"/>
    </source>
</evidence>
<evidence type="ECO:0000256" key="5">
    <source>
        <dbReference type="ARBA" id="ARBA00035013"/>
    </source>
</evidence>
<keyword evidence="10" id="KW-1185">Reference proteome</keyword>
<dbReference type="AlphaFoldDB" id="A0A9W4K241"/>
<evidence type="ECO:0000256" key="4">
    <source>
        <dbReference type="ARBA" id="ARBA00023004"/>
    </source>
</evidence>
<dbReference type="PANTHER" id="PTHR39479">
    <property type="match status" value="1"/>
</dbReference>
<dbReference type="Gene3D" id="3.10.180.80">
    <property type="entry name" value="Uncharacterised protein PF07063, DUF1338"/>
    <property type="match status" value="1"/>
</dbReference>
<evidence type="ECO:0000313" key="9">
    <source>
        <dbReference type="EMBL" id="CAG8886474.1"/>
    </source>
</evidence>
<organism evidence="9 10">
    <name type="scientific">Penicillium egyptiacum</name>
    <dbReference type="NCBI Taxonomy" id="1303716"/>
    <lineage>
        <taxon>Eukaryota</taxon>
        <taxon>Fungi</taxon>
        <taxon>Dikarya</taxon>
        <taxon>Ascomycota</taxon>
        <taxon>Pezizomycotina</taxon>
        <taxon>Eurotiomycetes</taxon>
        <taxon>Eurotiomycetidae</taxon>
        <taxon>Eurotiales</taxon>
        <taxon>Aspergillaceae</taxon>
        <taxon>Penicillium</taxon>
    </lineage>
</organism>
<proteinExistence type="inferred from homology"/>
<dbReference type="InterPro" id="IPR009770">
    <property type="entry name" value="HGLS"/>
</dbReference>
<dbReference type="InterPro" id="IPR047869">
    <property type="entry name" value="YdcJ_bac-like"/>
</dbReference>
<dbReference type="Proteomes" id="UP001154252">
    <property type="component" value="Unassembled WGS sequence"/>
</dbReference>
<comment type="caution">
    <text evidence="9">The sequence shown here is derived from an EMBL/GenBank/DDBJ whole genome shotgun (WGS) entry which is preliminary data.</text>
</comment>
<sequence>MMASDNISPDEARAKFAASLSQMYRKEIPQYGTLLELVSKINEKVDKEAPHQDPLKRVEVERHGAIRLGTPEELAMMRRLFRLMGMEPVGYYDLTVAGLPVHATGFRPLNEASLLYNPFRVFTSLLRLDLIKDDALRNQVKKILSLRSIFTSRCIELIEQLEKSPDYPQSTVDELIQEALNTFRWHETSTVDIGTYKELEASHPLIADVVCFRGPHINHLTPRVLDIDAAQAAMQSHSLKAKSSIEGPPPRQNEILLRQTSFLALEENIAFAGGSQGGSKHRARFGEIEQRGMALTPKGRQMYDELLDRFNRTCAQLPPHATWEWKSALLRTCFEGFPDDLDTLRREKLAYFRYYVIEGPRRPLVVTDIDSLVQAGCVRFTPITYEDFLPASAAGIFRSNLSAGGEQLQSSLADKEGFEKALECSINDEFLIYSKIEQSSIAACLDC</sequence>
<keyword evidence="3" id="KW-0560">Oxidoreductase</keyword>
<keyword evidence="2" id="KW-0223">Dioxygenase</keyword>
<evidence type="ECO:0000256" key="2">
    <source>
        <dbReference type="ARBA" id="ARBA00022964"/>
    </source>
</evidence>
<comment type="cofactor">
    <cofactor evidence="1">
        <name>Fe(2+)</name>
        <dbReference type="ChEBI" id="CHEBI:29033"/>
    </cofactor>
</comment>
<reference evidence="9" key="1">
    <citation type="submission" date="2021-07" db="EMBL/GenBank/DDBJ databases">
        <authorList>
            <person name="Branca A.L. A."/>
        </authorList>
    </citation>
    <scope>NUCLEOTIDE SEQUENCE</scope>
</reference>
<dbReference type="Pfam" id="PF07063">
    <property type="entry name" value="HGLS"/>
    <property type="match status" value="1"/>
</dbReference>
<evidence type="ECO:0000256" key="8">
    <source>
        <dbReference type="ARBA" id="ARBA00035045"/>
    </source>
</evidence>